<evidence type="ECO:0000256" key="1">
    <source>
        <dbReference type="ARBA" id="ARBA00005495"/>
    </source>
</evidence>
<gene>
    <name evidence="6" type="ORF">L2764_04545</name>
</gene>
<keyword evidence="3" id="KW-0862">Zinc</keyword>
<dbReference type="PROSITE" id="PS51891">
    <property type="entry name" value="CENP_V_GFA"/>
    <property type="match status" value="1"/>
</dbReference>
<dbReference type="RefSeq" id="WP_248939058.1">
    <property type="nucleotide sequence ID" value="NZ_JAKIKS010000011.1"/>
</dbReference>
<dbReference type="InterPro" id="IPR011057">
    <property type="entry name" value="Mss4-like_sf"/>
</dbReference>
<reference evidence="6 7" key="1">
    <citation type="submission" date="2022-01" db="EMBL/GenBank/DDBJ databases">
        <title>Whole genome-based taxonomy of the Shewanellaceae.</title>
        <authorList>
            <person name="Martin-Rodriguez A.J."/>
        </authorList>
    </citation>
    <scope>NUCLEOTIDE SEQUENCE [LARGE SCALE GENOMIC DNA]</scope>
    <source>
        <strain evidence="6 7">DSM 17177</strain>
    </source>
</reference>
<dbReference type="EMBL" id="JAKIKS010000011">
    <property type="protein sequence ID" value="MCL1123771.1"/>
    <property type="molecule type" value="Genomic_DNA"/>
</dbReference>
<name>A0ABT0L9E4_9GAMM</name>
<protein>
    <submittedName>
        <fullName evidence="6">GFA family protein</fullName>
    </submittedName>
</protein>
<comment type="caution">
    <text evidence="6">The sequence shown here is derived from an EMBL/GenBank/DDBJ whole genome shotgun (WGS) entry which is preliminary data.</text>
</comment>
<dbReference type="Proteomes" id="UP001203423">
    <property type="component" value="Unassembled WGS sequence"/>
</dbReference>
<organism evidence="6 7">
    <name type="scientific">Shewanella surugensis</name>
    <dbReference type="NCBI Taxonomy" id="212020"/>
    <lineage>
        <taxon>Bacteria</taxon>
        <taxon>Pseudomonadati</taxon>
        <taxon>Pseudomonadota</taxon>
        <taxon>Gammaproteobacteria</taxon>
        <taxon>Alteromonadales</taxon>
        <taxon>Shewanellaceae</taxon>
        <taxon>Shewanella</taxon>
    </lineage>
</organism>
<accession>A0ABT0L9E4</accession>
<dbReference type="Pfam" id="PF04828">
    <property type="entry name" value="GFA"/>
    <property type="match status" value="1"/>
</dbReference>
<keyword evidence="2" id="KW-0479">Metal-binding</keyword>
<proteinExistence type="inferred from homology"/>
<evidence type="ECO:0000259" key="5">
    <source>
        <dbReference type="PROSITE" id="PS51891"/>
    </source>
</evidence>
<dbReference type="PANTHER" id="PTHR33337:SF40">
    <property type="entry name" value="CENP-V_GFA DOMAIN-CONTAINING PROTEIN-RELATED"/>
    <property type="match status" value="1"/>
</dbReference>
<evidence type="ECO:0000313" key="7">
    <source>
        <dbReference type="Proteomes" id="UP001203423"/>
    </source>
</evidence>
<keyword evidence="7" id="KW-1185">Reference proteome</keyword>
<feature type="domain" description="CENP-V/GFA" evidence="5">
    <location>
        <begin position="2"/>
        <end position="112"/>
    </location>
</feature>
<comment type="similarity">
    <text evidence="1">Belongs to the Gfa family.</text>
</comment>
<evidence type="ECO:0000256" key="4">
    <source>
        <dbReference type="ARBA" id="ARBA00023239"/>
    </source>
</evidence>
<dbReference type="Gene3D" id="3.90.1590.10">
    <property type="entry name" value="glutathione-dependent formaldehyde- activating enzyme (gfa)"/>
    <property type="match status" value="1"/>
</dbReference>
<dbReference type="PANTHER" id="PTHR33337">
    <property type="entry name" value="GFA DOMAIN-CONTAINING PROTEIN"/>
    <property type="match status" value="1"/>
</dbReference>
<evidence type="ECO:0000256" key="3">
    <source>
        <dbReference type="ARBA" id="ARBA00022833"/>
    </source>
</evidence>
<evidence type="ECO:0000313" key="6">
    <source>
        <dbReference type="EMBL" id="MCL1123771.1"/>
    </source>
</evidence>
<dbReference type="SUPFAM" id="SSF51316">
    <property type="entry name" value="Mss4-like"/>
    <property type="match status" value="1"/>
</dbReference>
<sequence length="134" mass="15195">MYQGRCLCKGVKIELQGAIEHIIHCHCSLCRKSSGSAYATNGFIQQSDFSIVKGHDLVSFYEVKLGRKRYFCRRCASPLYSENSADPVRYRLRLGLLDSDIVERPLSHNFIDSKACWGTIETSLACYSEHEPGR</sequence>
<dbReference type="InterPro" id="IPR006913">
    <property type="entry name" value="CENP-V/GFA"/>
</dbReference>
<evidence type="ECO:0000256" key="2">
    <source>
        <dbReference type="ARBA" id="ARBA00022723"/>
    </source>
</evidence>
<keyword evidence="4" id="KW-0456">Lyase</keyword>